<dbReference type="InterPro" id="IPR050344">
    <property type="entry name" value="Peptidase_M1_aminopeptidases"/>
</dbReference>
<accession>A0A1I7RI12</accession>
<dbReference type="InterPro" id="IPR042097">
    <property type="entry name" value="Aminopeptidase_N-like_N_sf"/>
</dbReference>
<dbReference type="EC" id="3.4.11.-" evidence="11"/>
<dbReference type="Proteomes" id="UP000582659">
    <property type="component" value="Unassembled WGS sequence"/>
</dbReference>
<dbReference type="GO" id="GO:0005615">
    <property type="term" value="C:extracellular space"/>
    <property type="evidence" value="ECO:0007669"/>
    <property type="project" value="TreeGrafter"/>
</dbReference>
<feature type="domain" description="ERAP1-like C-terminal" evidence="13">
    <location>
        <begin position="524"/>
        <end position="845"/>
    </location>
</feature>
<dbReference type="GO" id="GO:0016020">
    <property type="term" value="C:membrane"/>
    <property type="evidence" value="ECO:0007669"/>
    <property type="project" value="TreeGrafter"/>
</dbReference>
<dbReference type="GO" id="GO:0005737">
    <property type="term" value="C:cytoplasm"/>
    <property type="evidence" value="ECO:0007669"/>
    <property type="project" value="TreeGrafter"/>
</dbReference>
<keyword evidence="5 11" id="KW-0378">Hydrolase</keyword>
<dbReference type="Gene3D" id="1.10.390.10">
    <property type="entry name" value="Neutral Protease Domain 2"/>
    <property type="match status" value="1"/>
</dbReference>
<dbReference type="Pfam" id="PF11838">
    <property type="entry name" value="ERAP1_C"/>
    <property type="match status" value="1"/>
</dbReference>
<sequence length="862" mass="98756">MTKEFSKLPTFAYPTAYSIYLKPDINTFNCLGKVTITINIVESTNLLQLHAEKLKFTDVSLVLESGKALERPSLRFDETWSLLFVDLGSKIEPQLIKLTFEYEFTLNEHLNGFYRSNYKDSEGKQKCLLSTFLCPTYARKVFPCYDEPIYKATFQVELEVSKGLTALSNMPVESQIEKDDTKLFKYVTSPPMSTYLVAFAVGELEYIEETASNGIPIRVYTTPGKQKQGKYALEVALKALVWYEKWFNIPYSLPKCDLIAIPDFTMGAMENWGLVTYREVALLIDDTKSSSKQKSRVALIVAHELAHFWFGDLVTMKWWTDLWLNEGFASFMEYVFVDQNTPEFKIWLHFLTFEVSRGFRLDSLNSTHPIEVEISNPNELDEIYDAITYAKACSVNRMLYCYLGAEKYQKGLQIYLNQFKFKNAETKDLWRALGEASGEDVDKLMSSWTKQEGFPLISVSEERLNDGKVRLHLKQDRFIADGSTDSTLWHVPITVTTESRKDFKFLLSKKEDSFVIDGISDGEYIKLNAETTGFYRVHYSTSLIDRLLKKYRELATADRFGLANDTFVLLNAGKTEALRFIELIENAKDEREYVVWETLDSGIGSLANVLARNEDENLKKKFDQFIIGVMEGIGEDLGWTPKEREGSQVPILRSLILSRLSKCGHQPTISTAISKFNAHVANGSPLLPDQRALIYSTVARNCGKDGIEKLKRIFETCGFSEVENDVIFSLGQVPERELLKDVFEYGVVNGKVRNQDLASFFYGAVTHKVGQDYCWTFFKDNLQLLLTKFGSVNSNLFQNSFKLAGNQQSSKQFIDEFEAFCKANFTVEQQKILDRPLRQTVEFIRINEKLRTCEDVLKRVLL</sequence>
<evidence type="ECO:0000256" key="8">
    <source>
        <dbReference type="PIRSR" id="PIRSR634016-1"/>
    </source>
</evidence>
<dbReference type="InterPro" id="IPR034016">
    <property type="entry name" value="M1_APN-typ"/>
</dbReference>
<keyword evidence="2 11" id="KW-0031">Aminopeptidase</keyword>
<dbReference type="InterPro" id="IPR024571">
    <property type="entry name" value="ERAP1-like_C_dom"/>
</dbReference>
<dbReference type="SUPFAM" id="SSF55486">
    <property type="entry name" value="Metalloproteases ('zincins'), catalytic domain"/>
    <property type="match status" value="1"/>
</dbReference>
<evidence type="ECO:0000256" key="11">
    <source>
        <dbReference type="RuleBase" id="RU364040"/>
    </source>
</evidence>
<feature type="domain" description="Peptidase M1 membrane alanine aminopeptidase" evidence="12">
    <location>
        <begin position="231"/>
        <end position="448"/>
    </location>
</feature>
<dbReference type="GO" id="GO:0008270">
    <property type="term" value="F:zinc ion binding"/>
    <property type="evidence" value="ECO:0007669"/>
    <property type="project" value="UniProtKB-UniRule"/>
</dbReference>
<dbReference type="GO" id="GO:0042277">
    <property type="term" value="F:peptide binding"/>
    <property type="evidence" value="ECO:0007669"/>
    <property type="project" value="TreeGrafter"/>
</dbReference>
<feature type="domain" description="Aminopeptidase N-like N-terminal" evidence="14">
    <location>
        <begin position="14"/>
        <end position="196"/>
    </location>
</feature>
<dbReference type="SMR" id="A0A1I7RI12"/>
<keyword evidence="7 11" id="KW-0482">Metalloprotease</keyword>
<evidence type="ECO:0000313" key="16">
    <source>
        <dbReference type="Proteomes" id="UP000095284"/>
    </source>
</evidence>
<proteinExistence type="inferred from homology"/>
<dbReference type="FunFam" id="1.10.390.10:FF:000006">
    <property type="entry name" value="Puromycin-sensitive aminopeptidase"/>
    <property type="match status" value="1"/>
</dbReference>
<dbReference type="PRINTS" id="PR00756">
    <property type="entry name" value="ALADIPTASE"/>
</dbReference>
<evidence type="ECO:0000313" key="18">
    <source>
        <dbReference type="WBParaSite" id="BXY_0034100.1"/>
    </source>
</evidence>
<evidence type="ECO:0000256" key="6">
    <source>
        <dbReference type="ARBA" id="ARBA00022833"/>
    </source>
</evidence>
<evidence type="ECO:0000256" key="1">
    <source>
        <dbReference type="ARBA" id="ARBA00010136"/>
    </source>
</evidence>
<dbReference type="eggNOG" id="KOG1046">
    <property type="taxonomic scope" value="Eukaryota"/>
</dbReference>
<evidence type="ECO:0000256" key="4">
    <source>
        <dbReference type="ARBA" id="ARBA00022723"/>
    </source>
</evidence>
<name>A0A1I7RI12_BURXY</name>
<dbReference type="AlphaFoldDB" id="A0A1I7RI12"/>
<dbReference type="Gene3D" id="2.60.40.1910">
    <property type="match status" value="1"/>
</dbReference>
<evidence type="ECO:0000256" key="2">
    <source>
        <dbReference type="ARBA" id="ARBA00022438"/>
    </source>
</evidence>
<evidence type="ECO:0000259" key="14">
    <source>
        <dbReference type="Pfam" id="PF17900"/>
    </source>
</evidence>
<dbReference type="PANTHER" id="PTHR11533">
    <property type="entry name" value="PROTEASE M1 ZINC METALLOPROTEASE"/>
    <property type="match status" value="1"/>
</dbReference>
<dbReference type="InterPro" id="IPR027268">
    <property type="entry name" value="Peptidase_M4/M1_CTD_sf"/>
</dbReference>
<dbReference type="GO" id="GO:0043171">
    <property type="term" value="P:peptide catabolic process"/>
    <property type="evidence" value="ECO:0007669"/>
    <property type="project" value="TreeGrafter"/>
</dbReference>
<keyword evidence="4 9" id="KW-0479">Metal-binding</keyword>
<evidence type="ECO:0000259" key="12">
    <source>
        <dbReference type="Pfam" id="PF01433"/>
    </source>
</evidence>
<keyword evidence="17" id="KW-1185">Reference proteome</keyword>
<dbReference type="Proteomes" id="UP000659654">
    <property type="component" value="Unassembled WGS sequence"/>
</dbReference>
<gene>
    <name evidence="15" type="ORF">BXYJ_LOCUS8800</name>
</gene>
<evidence type="ECO:0000256" key="7">
    <source>
        <dbReference type="ARBA" id="ARBA00023049"/>
    </source>
</evidence>
<evidence type="ECO:0000256" key="9">
    <source>
        <dbReference type="PIRSR" id="PIRSR634016-3"/>
    </source>
</evidence>
<evidence type="ECO:0000256" key="3">
    <source>
        <dbReference type="ARBA" id="ARBA00022670"/>
    </source>
</evidence>
<dbReference type="EMBL" id="CAJFDI010000004">
    <property type="protein sequence ID" value="CAD5225948.1"/>
    <property type="molecule type" value="Genomic_DNA"/>
</dbReference>
<evidence type="ECO:0000259" key="13">
    <source>
        <dbReference type="Pfam" id="PF11838"/>
    </source>
</evidence>
<dbReference type="WBParaSite" id="BXY_0034100.1">
    <property type="protein sequence ID" value="BXY_0034100.1"/>
    <property type="gene ID" value="BXY_0034100"/>
</dbReference>
<feature type="active site" description="Proton acceptor" evidence="8">
    <location>
        <position position="304"/>
    </location>
</feature>
<feature type="site" description="Transition state stabilizer" evidence="10">
    <location>
        <position position="389"/>
    </location>
</feature>
<dbReference type="Gene3D" id="2.60.40.1730">
    <property type="entry name" value="tricorn interacting facor f3 domain"/>
    <property type="match status" value="1"/>
</dbReference>
<dbReference type="GO" id="GO:0070006">
    <property type="term" value="F:metalloaminopeptidase activity"/>
    <property type="evidence" value="ECO:0007669"/>
    <property type="project" value="TreeGrafter"/>
</dbReference>
<dbReference type="Pfam" id="PF01433">
    <property type="entry name" value="Peptidase_M1"/>
    <property type="match status" value="1"/>
</dbReference>
<dbReference type="InterPro" id="IPR014782">
    <property type="entry name" value="Peptidase_M1_dom"/>
</dbReference>
<organism evidence="16 18">
    <name type="scientific">Bursaphelenchus xylophilus</name>
    <name type="common">Pinewood nematode worm</name>
    <name type="synonym">Aphelenchoides xylophilus</name>
    <dbReference type="NCBI Taxonomy" id="6326"/>
    <lineage>
        <taxon>Eukaryota</taxon>
        <taxon>Metazoa</taxon>
        <taxon>Ecdysozoa</taxon>
        <taxon>Nematoda</taxon>
        <taxon>Chromadorea</taxon>
        <taxon>Rhabditida</taxon>
        <taxon>Tylenchina</taxon>
        <taxon>Tylenchomorpha</taxon>
        <taxon>Aphelenchoidea</taxon>
        <taxon>Aphelenchoididae</taxon>
        <taxon>Bursaphelenchus</taxon>
    </lineage>
</organism>
<keyword evidence="6 9" id="KW-0862">Zinc</keyword>
<dbReference type="SUPFAM" id="SSF63737">
    <property type="entry name" value="Leukotriene A4 hydrolase N-terminal domain"/>
    <property type="match status" value="1"/>
</dbReference>
<dbReference type="InterPro" id="IPR001930">
    <property type="entry name" value="Peptidase_M1"/>
</dbReference>
<evidence type="ECO:0000256" key="5">
    <source>
        <dbReference type="ARBA" id="ARBA00022801"/>
    </source>
</evidence>
<evidence type="ECO:0000313" key="17">
    <source>
        <dbReference type="Proteomes" id="UP000659654"/>
    </source>
</evidence>
<protein>
    <recommendedName>
        <fullName evidence="11">Aminopeptidase</fullName>
        <ecNumber evidence="11">3.4.11.-</ecNumber>
    </recommendedName>
</protein>
<keyword evidence="3 11" id="KW-0645">Protease</keyword>
<dbReference type="OrthoDB" id="275509at2759"/>
<comment type="similarity">
    <text evidence="1 11">Belongs to the peptidase M1 family.</text>
</comment>
<dbReference type="Proteomes" id="UP000095284">
    <property type="component" value="Unplaced"/>
</dbReference>
<reference evidence="15" key="2">
    <citation type="submission" date="2020-09" db="EMBL/GenBank/DDBJ databases">
        <authorList>
            <person name="Kikuchi T."/>
        </authorList>
    </citation>
    <scope>NUCLEOTIDE SEQUENCE</scope>
    <source>
        <strain evidence="15">Ka4C1</strain>
    </source>
</reference>
<dbReference type="EMBL" id="CAJFCV020000004">
    <property type="protein sequence ID" value="CAG9115234.1"/>
    <property type="molecule type" value="Genomic_DNA"/>
</dbReference>
<feature type="binding site" evidence="9">
    <location>
        <position position="307"/>
    </location>
    <ligand>
        <name>Zn(2+)</name>
        <dbReference type="ChEBI" id="CHEBI:29105"/>
        <note>catalytic</note>
    </ligand>
</feature>
<dbReference type="Gene3D" id="1.25.50.20">
    <property type="match status" value="1"/>
</dbReference>
<feature type="binding site" evidence="9">
    <location>
        <position position="326"/>
    </location>
    <ligand>
        <name>Zn(2+)</name>
        <dbReference type="ChEBI" id="CHEBI:29105"/>
        <note>catalytic</note>
    </ligand>
</feature>
<feature type="binding site" evidence="9">
    <location>
        <position position="303"/>
    </location>
    <ligand>
        <name>Zn(2+)</name>
        <dbReference type="ChEBI" id="CHEBI:29105"/>
        <note>catalytic</note>
    </ligand>
</feature>
<dbReference type="GO" id="GO:0006508">
    <property type="term" value="P:proteolysis"/>
    <property type="evidence" value="ECO:0007669"/>
    <property type="project" value="UniProtKB-KW"/>
</dbReference>
<comment type="cofactor">
    <cofactor evidence="9 11">
        <name>Zn(2+)</name>
        <dbReference type="ChEBI" id="CHEBI:29105"/>
    </cofactor>
    <text evidence="9 11">Binds 1 zinc ion per subunit.</text>
</comment>
<evidence type="ECO:0000256" key="10">
    <source>
        <dbReference type="PIRSR" id="PIRSR634016-4"/>
    </source>
</evidence>
<dbReference type="CDD" id="cd09601">
    <property type="entry name" value="M1_APN-Q_like"/>
    <property type="match status" value="1"/>
</dbReference>
<dbReference type="Pfam" id="PF17900">
    <property type="entry name" value="Peptidase_M1_N"/>
    <property type="match status" value="1"/>
</dbReference>
<dbReference type="PANTHER" id="PTHR11533:SF174">
    <property type="entry name" value="PUROMYCIN-SENSITIVE AMINOPEPTIDASE-RELATED"/>
    <property type="match status" value="1"/>
</dbReference>
<reference evidence="18" key="1">
    <citation type="submission" date="2016-11" db="UniProtKB">
        <authorList>
            <consortium name="WormBaseParasite"/>
        </authorList>
    </citation>
    <scope>IDENTIFICATION</scope>
</reference>
<evidence type="ECO:0000313" key="15">
    <source>
        <dbReference type="EMBL" id="CAD5225948.1"/>
    </source>
</evidence>
<dbReference type="InterPro" id="IPR045357">
    <property type="entry name" value="Aminopeptidase_N-like_N"/>
</dbReference>